<evidence type="ECO:0000313" key="5">
    <source>
        <dbReference type="Proteomes" id="UP001142055"/>
    </source>
</evidence>
<dbReference type="PANTHER" id="PTHR12303">
    <property type="entry name" value="CARNOSINE N-METHYLTRANSFERASE"/>
    <property type="match status" value="1"/>
</dbReference>
<keyword evidence="5" id="KW-1185">Reference proteome</keyword>
<dbReference type="PANTHER" id="PTHR12303:SF6">
    <property type="entry name" value="CARNOSINE N-METHYLTRANSFERASE"/>
    <property type="match status" value="1"/>
</dbReference>
<dbReference type="Pfam" id="PF07942">
    <property type="entry name" value="CARME"/>
    <property type="match status" value="1"/>
</dbReference>
<protein>
    <recommendedName>
        <fullName evidence="6">Carnosine N-methyltransferase</fullName>
    </recommendedName>
</protein>
<organism evidence="4 5">
    <name type="scientific">Blomia tropicalis</name>
    <name type="common">Mite</name>
    <dbReference type="NCBI Taxonomy" id="40697"/>
    <lineage>
        <taxon>Eukaryota</taxon>
        <taxon>Metazoa</taxon>
        <taxon>Ecdysozoa</taxon>
        <taxon>Arthropoda</taxon>
        <taxon>Chelicerata</taxon>
        <taxon>Arachnida</taxon>
        <taxon>Acari</taxon>
        <taxon>Acariformes</taxon>
        <taxon>Sarcoptiformes</taxon>
        <taxon>Astigmata</taxon>
        <taxon>Glycyphagoidea</taxon>
        <taxon>Echimyopodidae</taxon>
        <taxon>Blomia</taxon>
    </lineage>
</organism>
<reference evidence="4" key="1">
    <citation type="submission" date="2022-12" db="EMBL/GenBank/DDBJ databases">
        <title>Genome assemblies of Blomia tropicalis.</title>
        <authorList>
            <person name="Cui Y."/>
        </authorList>
    </citation>
    <scope>NUCLEOTIDE SEQUENCE</scope>
    <source>
        <tissue evidence="4">Adult mites</tissue>
    </source>
</reference>
<dbReference type="OMA" id="ANGCKND"/>
<accession>A0A9Q0MC57</accession>
<keyword evidence="2" id="KW-0808">Transferase</keyword>
<proteinExistence type="predicted"/>
<dbReference type="GO" id="GO:0005634">
    <property type="term" value="C:nucleus"/>
    <property type="evidence" value="ECO:0007669"/>
    <property type="project" value="TreeGrafter"/>
</dbReference>
<sequence length="229" mass="27136">MSDGKSNSVHANFSKNNERVEKVEFKDSIEVIDNNFLVEENDFTNWHDLEEQQHFFDIFNTFNFYKSSFLRRIDKSCNFIIQMPEHHQKKLDPYRNHLNRLKLCVEHNYNLIELIISDVATMFNNATYMQNNTLVVKSEKELDTDRINSVLNQIVREWSNEGRLEREICFNPILSALERYYPELERRSDTNILVPGAALGRLIFEIANRGFSCQGNEYSLMMLFQQLSF</sequence>
<gene>
    <name evidence="4" type="ORF">RDWZM_001422</name>
</gene>
<keyword evidence="1" id="KW-0489">Methyltransferase</keyword>
<dbReference type="GO" id="GO:0030735">
    <property type="term" value="F:carnosine N-methyltransferase activity"/>
    <property type="evidence" value="ECO:0007669"/>
    <property type="project" value="TreeGrafter"/>
</dbReference>
<dbReference type="GO" id="GO:0032259">
    <property type="term" value="P:methylation"/>
    <property type="evidence" value="ECO:0007669"/>
    <property type="project" value="UniProtKB-KW"/>
</dbReference>
<name>A0A9Q0MC57_BLOTA</name>
<dbReference type="GO" id="GO:0035498">
    <property type="term" value="P:carnosine metabolic process"/>
    <property type="evidence" value="ECO:0007669"/>
    <property type="project" value="TreeGrafter"/>
</dbReference>
<dbReference type="GO" id="GO:0005829">
    <property type="term" value="C:cytosol"/>
    <property type="evidence" value="ECO:0007669"/>
    <property type="project" value="TreeGrafter"/>
</dbReference>
<dbReference type="Proteomes" id="UP001142055">
    <property type="component" value="Chromosome 1"/>
</dbReference>
<dbReference type="AlphaFoldDB" id="A0A9Q0MC57"/>
<dbReference type="SMART" id="SM01296">
    <property type="entry name" value="N2227"/>
    <property type="match status" value="1"/>
</dbReference>
<evidence type="ECO:0000313" key="4">
    <source>
        <dbReference type="EMBL" id="KAJ6222877.1"/>
    </source>
</evidence>
<comment type="caution">
    <text evidence="4">The sequence shown here is derived from an EMBL/GenBank/DDBJ whole genome shotgun (WGS) entry which is preliminary data.</text>
</comment>
<dbReference type="EMBL" id="JAPWDV010000001">
    <property type="protein sequence ID" value="KAJ6222877.1"/>
    <property type="molecule type" value="Genomic_DNA"/>
</dbReference>
<evidence type="ECO:0000256" key="1">
    <source>
        <dbReference type="ARBA" id="ARBA00022603"/>
    </source>
</evidence>
<evidence type="ECO:0000256" key="2">
    <source>
        <dbReference type="ARBA" id="ARBA00022679"/>
    </source>
</evidence>
<dbReference type="InterPro" id="IPR012901">
    <property type="entry name" value="CARME"/>
</dbReference>
<evidence type="ECO:0008006" key="6">
    <source>
        <dbReference type="Google" id="ProtNLM"/>
    </source>
</evidence>
<keyword evidence="3" id="KW-0949">S-adenosyl-L-methionine</keyword>
<evidence type="ECO:0000256" key="3">
    <source>
        <dbReference type="ARBA" id="ARBA00022691"/>
    </source>
</evidence>